<feature type="region of interest" description="Disordered" evidence="1">
    <location>
        <begin position="466"/>
        <end position="500"/>
    </location>
</feature>
<feature type="compositionally biased region" description="Basic and acidic residues" evidence="1">
    <location>
        <begin position="204"/>
        <end position="213"/>
    </location>
</feature>
<feature type="compositionally biased region" description="Polar residues" evidence="1">
    <location>
        <begin position="1195"/>
        <end position="1204"/>
    </location>
</feature>
<feature type="region of interest" description="Disordered" evidence="1">
    <location>
        <begin position="331"/>
        <end position="446"/>
    </location>
</feature>
<feature type="compositionally biased region" description="Polar residues" evidence="1">
    <location>
        <begin position="1314"/>
        <end position="1326"/>
    </location>
</feature>
<feature type="compositionally biased region" description="Basic and acidic residues" evidence="1">
    <location>
        <begin position="1484"/>
        <end position="1511"/>
    </location>
</feature>
<feature type="compositionally biased region" description="Low complexity" evidence="1">
    <location>
        <begin position="1751"/>
        <end position="1762"/>
    </location>
</feature>
<feature type="compositionally biased region" description="Polar residues" evidence="1">
    <location>
        <begin position="144"/>
        <end position="155"/>
    </location>
</feature>
<feature type="region of interest" description="Disordered" evidence="1">
    <location>
        <begin position="1"/>
        <end position="49"/>
    </location>
</feature>
<feature type="compositionally biased region" description="Polar residues" evidence="1">
    <location>
        <begin position="1763"/>
        <end position="1774"/>
    </location>
</feature>
<evidence type="ECO:0000313" key="2">
    <source>
        <dbReference type="EMBL" id="KAK3054545.1"/>
    </source>
</evidence>
<feature type="region of interest" description="Disordered" evidence="1">
    <location>
        <begin position="1098"/>
        <end position="1119"/>
    </location>
</feature>
<feature type="region of interest" description="Disordered" evidence="1">
    <location>
        <begin position="621"/>
        <end position="728"/>
    </location>
</feature>
<dbReference type="PANTHER" id="PTHR42105">
    <property type="entry name" value="DIM2-ASSOCIATED PROTEIN 1"/>
    <property type="match status" value="1"/>
</dbReference>
<feature type="region of interest" description="Disordered" evidence="1">
    <location>
        <begin position="1597"/>
        <end position="1616"/>
    </location>
</feature>
<feature type="compositionally biased region" description="Basic and acidic residues" evidence="1">
    <location>
        <begin position="646"/>
        <end position="659"/>
    </location>
</feature>
<feature type="compositionally biased region" description="Polar residues" evidence="1">
    <location>
        <begin position="184"/>
        <end position="203"/>
    </location>
</feature>
<feature type="compositionally biased region" description="Polar residues" evidence="1">
    <location>
        <begin position="23"/>
        <end position="45"/>
    </location>
</feature>
<feature type="compositionally biased region" description="Basic residues" evidence="1">
    <location>
        <begin position="476"/>
        <end position="490"/>
    </location>
</feature>
<reference evidence="2" key="1">
    <citation type="submission" date="2023-04" db="EMBL/GenBank/DDBJ databases">
        <title>Black Yeasts Isolated from many extreme environments.</title>
        <authorList>
            <person name="Coleine C."/>
            <person name="Stajich J.E."/>
            <person name="Selbmann L."/>
        </authorList>
    </citation>
    <scope>NUCLEOTIDE SEQUENCE</scope>
    <source>
        <strain evidence="2">CCFEE 5312</strain>
    </source>
</reference>
<feature type="compositionally biased region" description="Low complexity" evidence="1">
    <location>
        <begin position="1469"/>
        <end position="1479"/>
    </location>
</feature>
<feature type="region of interest" description="Disordered" evidence="1">
    <location>
        <begin position="1634"/>
        <end position="1694"/>
    </location>
</feature>
<feature type="compositionally biased region" description="Polar residues" evidence="1">
    <location>
        <begin position="1599"/>
        <end position="1609"/>
    </location>
</feature>
<feature type="compositionally biased region" description="Basic and acidic residues" evidence="1">
    <location>
        <begin position="1098"/>
        <end position="1112"/>
    </location>
</feature>
<protein>
    <submittedName>
        <fullName evidence="2">Uncharacterized protein</fullName>
    </submittedName>
</protein>
<gene>
    <name evidence="2" type="ORF">LTR09_004274</name>
</gene>
<dbReference type="PANTHER" id="PTHR42105:SF1">
    <property type="entry name" value="TRANSALDOLASE"/>
    <property type="match status" value="1"/>
</dbReference>
<feature type="compositionally biased region" description="Basic and acidic residues" evidence="1">
    <location>
        <begin position="1331"/>
        <end position="1345"/>
    </location>
</feature>
<feature type="region of interest" description="Disordered" evidence="1">
    <location>
        <begin position="1057"/>
        <end position="1080"/>
    </location>
</feature>
<feature type="compositionally biased region" description="Polar residues" evidence="1">
    <location>
        <begin position="675"/>
        <end position="697"/>
    </location>
</feature>
<feature type="compositionally biased region" description="Low complexity" evidence="1">
    <location>
        <begin position="417"/>
        <end position="426"/>
    </location>
</feature>
<feature type="region of interest" description="Disordered" evidence="1">
    <location>
        <begin position="1195"/>
        <end position="1233"/>
    </location>
</feature>
<feature type="compositionally biased region" description="Polar residues" evidence="1">
    <location>
        <begin position="244"/>
        <end position="253"/>
    </location>
</feature>
<dbReference type="EMBL" id="JAWDJX010000011">
    <property type="protein sequence ID" value="KAK3054545.1"/>
    <property type="molecule type" value="Genomic_DNA"/>
</dbReference>
<feature type="compositionally biased region" description="Polar residues" evidence="1">
    <location>
        <begin position="519"/>
        <end position="537"/>
    </location>
</feature>
<feature type="region of interest" description="Disordered" evidence="1">
    <location>
        <begin position="1725"/>
        <end position="1786"/>
    </location>
</feature>
<proteinExistence type="predicted"/>
<feature type="compositionally biased region" description="Basic and acidic residues" evidence="1">
    <location>
        <begin position="538"/>
        <end position="548"/>
    </location>
</feature>
<sequence length="1786" mass="194539">MGVTSRLRDIRPPLPAPTESNDEGGTTSGPDTDVATNITTQTDITSFEIPENGKPVVLREHKHGFAPSQTSLLIEYFEGSKGDKTRSKPSVRVKVTPSARKKSGSGGPDAIQITSIGKDRKTSYTRRISLNSRSADVGGLPTATEVSHSSGSNVSGRPPIEVEMLDHNGSDLSTQSRGLIYGPSDSNVSSMPPDSMLEGSNMTESERGDDDVTVKDGIYLNAPQSSKDRNASRERLTQKVMEKLNQSQTPTPRKSSRSKSDRNLSEYASKSRQFDSDTFSGADSSVLTSNTGKQSYRSGSDVSNNPKLLGMVEDTIRRIILPEINAIKEDQRTDRKMRSYETGSRQTSLLDDLYTRNGLNRSLSKSSSSPNISSKPKVVLNRDGEDPGVVLSRGDSERKKMRKSSRGSYTEERPSSRRSSGRTSSRTYDDDDTIRAKSSKSSTKLRDIAATGVASGMLTGAALKSLEFSRDSPDQRKRRSKSRGSRRSSGSRRVEEESYLEENVPLMPMASHINDSEVTRSSLVSDATATPHVQTHTAVHEVSRRSLRDAMSPATVGSSPRTPGSRSIGVSQNTRSFDSPKSLSGLSTKERLAALAAAGVAGAGAAKVSEEVYDRHVDADGYGGASPITYRKTSSPMQSVSSLKQTFEEESLKPQELRPRSAAPRSSAGREKSASKASLRSGASSPSTKLARPQSSRTIDDGYATEYATPAEEFARETTPGTPTYGESVDDWYERQHQVNDGYRHSLEVDDVNRDSFAKSSNRDSYQTNPYPQDEKRFTFYSEDDQEGDRSLDDLQDEHDIRGIGANPQYIHTPHGAESAVASLILEPSNVSSGQSRLSTADSPITKANTSFSARLRDLGKDSPPLYQGSTVSQTMPSQDRWKALKGHARDISTSRDILTASPQQAPLKTVREERSAELQPIMSASGLPLAEDPLPEIGHYDDTKSEVSTNASIVREPLGGDATGKDTWPYTPDPAFQAQRGFAGSDGQSMKSGGSRGVGMTAAAAAGATALAGAHALRQPSVEDDEEDRLTPDIGRGGRYIDREATPTSAAGFRDEGYATDAHARSSGALTPEPEQRSYSKNHVDEYNRAMAAYEGEKDDPFTGTKEHSREVSGNSHGMAPLYDATTGQNIKGIDSKDIVALMDHLTVRDAQRNARDTEILVSLVRSTAEMRDSFNDIKKFIAEQDRMIMQSTDRSVDQTVQKALNGPRPLPGDSPRTPRLQSQEDIQTKRKGVLRRALKGLTGSKSANDLAKVEGMLMQILDNVEDLKHQGGSGAQRDIAGSVGSPYTTDSLDSYERLRNVPDSGYEPEGQAGTSSTPSHSGGLSLTPRGEKQQFHSGYDGRRNSVNRVSTVLEGDEEELEPHEAHVLENQFEHNEGFLTPTQENQRARGFTSPMGTPPHNGVPYGGLQPDEITPRSTDKQRKHKSTSSSVFGAPKVSRWSKTTTSSAAPDPATLDSPNVRNRRPVSEASSRTESSSGYGDKQYELRDDDRLSSKQSFARDRDMADNKSMRSQVSKMTRTPSPLIPSEASINQRDVYDDEPSPIQEDLDYELDDPKYQAHRNSLLLQHPQPRQGPTARHQNTLETHAHTFDVDDVAGTSSDLSQRSVSDFDPATWGSSGTAGLAKHRLSHFEPISPESMNSPATHGRYGRDNDSLIPQAKPAPAPVHKVTHPQPEPEDDWEHEEPTYSNSGFSRGGYYSSPFGSGHLLEPIEEVESIISVEREQQLSPEPTISSAQAVDMRTNVRKITGPRPMGSSRSPSQNQPKLVETTGTVRRKPVRGSGYE</sequence>
<organism evidence="2 3">
    <name type="scientific">Extremus antarcticus</name>
    <dbReference type="NCBI Taxonomy" id="702011"/>
    <lineage>
        <taxon>Eukaryota</taxon>
        <taxon>Fungi</taxon>
        <taxon>Dikarya</taxon>
        <taxon>Ascomycota</taxon>
        <taxon>Pezizomycotina</taxon>
        <taxon>Dothideomycetes</taxon>
        <taxon>Dothideomycetidae</taxon>
        <taxon>Mycosphaerellales</taxon>
        <taxon>Extremaceae</taxon>
        <taxon>Extremus</taxon>
    </lineage>
</organism>
<feature type="compositionally biased region" description="Basic and acidic residues" evidence="1">
    <location>
        <begin position="1"/>
        <end position="11"/>
    </location>
</feature>
<feature type="compositionally biased region" description="Polar residues" evidence="1">
    <location>
        <begin position="266"/>
        <end position="306"/>
    </location>
</feature>
<evidence type="ECO:0000313" key="3">
    <source>
        <dbReference type="Proteomes" id="UP001271007"/>
    </source>
</evidence>
<feature type="region of interest" description="Disordered" evidence="1">
    <location>
        <begin position="1271"/>
        <end position="1348"/>
    </location>
</feature>
<feature type="compositionally biased region" description="Low complexity" evidence="1">
    <location>
        <begin position="362"/>
        <end position="377"/>
    </location>
</feature>
<evidence type="ECO:0000256" key="1">
    <source>
        <dbReference type="SAM" id="MobiDB-lite"/>
    </source>
</evidence>
<feature type="compositionally biased region" description="Polar residues" evidence="1">
    <location>
        <begin position="758"/>
        <end position="771"/>
    </location>
</feature>
<feature type="compositionally biased region" description="Polar residues" evidence="1">
    <location>
        <begin position="555"/>
        <end position="584"/>
    </location>
</feature>
<accession>A0AAJ0DPV5</accession>
<feature type="region of interest" description="Disordered" evidence="1">
    <location>
        <begin position="1385"/>
        <end position="1559"/>
    </location>
</feature>
<feature type="compositionally biased region" description="Polar residues" evidence="1">
    <location>
        <begin position="631"/>
        <end position="645"/>
    </location>
</feature>
<feature type="region of interest" description="Disordered" evidence="1">
    <location>
        <begin position="754"/>
        <end position="777"/>
    </location>
</feature>
<dbReference type="Proteomes" id="UP001271007">
    <property type="component" value="Unassembled WGS sequence"/>
</dbReference>
<feature type="region of interest" description="Disordered" evidence="1">
    <location>
        <begin position="519"/>
        <end position="584"/>
    </location>
</feature>
<feature type="compositionally biased region" description="Polar residues" evidence="1">
    <location>
        <begin position="1512"/>
        <end position="1523"/>
    </location>
</feature>
<name>A0AAJ0DPV5_9PEZI</name>
<comment type="caution">
    <text evidence="2">The sequence shown here is derived from an EMBL/GenBank/DDBJ whole genome shotgun (WGS) entry which is preliminary data.</text>
</comment>
<feature type="compositionally biased region" description="Low complexity" evidence="1">
    <location>
        <begin position="1445"/>
        <end position="1456"/>
    </location>
</feature>
<feature type="region of interest" description="Disordered" evidence="1">
    <location>
        <begin position="1018"/>
        <end position="1042"/>
    </location>
</feature>
<feature type="region of interest" description="Disordered" evidence="1">
    <location>
        <begin position="79"/>
        <end position="213"/>
    </location>
</feature>
<feature type="compositionally biased region" description="Polar residues" evidence="1">
    <location>
        <begin position="1727"/>
        <end position="1738"/>
    </location>
</feature>
<keyword evidence="3" id="KW-1185">Reference proteome</keyword>
<feature type="region of interest" description="Disordered" evidence="1">
    <location>
        <begin position="241"/>
        <end position="307"/>
    </location>
</feature>
<feature type="compositionally biased region" description="Polar residues" evidence="1">
    <location>
        <begin position="125"/>
        <end position="134"/>
    </location>
</feature>
<feature type="compositionally biased region" description="Acidic residues" evidence="1">
    <location>
        <begin position="1539"/>
        <end position="1554"/>
    </location>
</feature>